<reference evidence="3 4" key="2">
    <citation type="submission" date="2016-08" db="EMBL/GenBank/DDBJ databases">
        <title>Pervasive Adenine N6-methylation of Active Genes in Fungi.</title>
        <authorList>
            <consortium name="DOE Joint Genome Institute"/>
            <person name="Mondo S.J."/>
            <person name="Dannebaum R.O."/>
            <person name="Kuo R.C."/>
            <person name="Labutti K."/>
            <person name="Haridas S."/>
            <person name="Kuo A."/>
            <person name="Salamov A."/>
            <person name="Ahrendt S.R."/>
            <person name="Lipzen A."/>
            <person name="Sullivan W."/>
            <person name="Andreopoulos W.B."/>
            <person name="Clum A."/>
            <person name="Lindquist E."/>
            <person name="Daum C."/>
            <person name="Ramamoorthy G.K."/>
            <person name="Gryganskyi A."/>
            <person name="Culley D."/>
            <person name="Magnuson J.K."/>
            <person name="James T.Y."/>
            <person name="O'Malley M.A."/>
            <person name="Stajich J.E."/>
            <person name="Spatafora J.W."/>
            <person name="Visel A."/>
            <person name="Grigoriev I.V."/>
        </authorList>
    </citation>
    <scope>NUCLEOTIDE SEQUENCE [LARGE SCALE GENOMIC DNA]</scope>
    <source>
        <strain evidence="3 4">S4</strain>
    </source>
</reference>
<keyword evidence="1" id="KW-0472">Membrane</keyword>
<dbReference type="SUPFAM" id="SSF54001">
    <property type="entry name" value="Cysteine proteinases"/>
    <property type="match status" value="1"/>
</dbReference>
<gene>
    <name evidence="3" type="ORF">BCR32DRAFT_326254</name>
</gene>
<evidence type="ECO:0000256" key="1">
    <source>
        <dbReference type="SAM" id="Phobius"/>
    </source>
</evidence>
<dbReference type="AlphaFoldDB" id="A0A1Y1XE67"/>
<dbReference type="InterPro" id="IPR002931">
    <property type="entry name" value="Transglutaminase-like"/>
</dbReference>
<dbReference type="Proteomes" id="UP000193944">
    <property type="component" value="Unassembled WGS sequence"/>
</dbReference>
<evidence type="ECO:0000313" key="4">
    <source>
        <dbReference type="Proteomes" id="UP000193944"/>
    </source>
</evidence>
<dbReference type="Gene3D" id="3.10.620.30">
    <property type="match status" value="1"/>
</dbReference>
<keyword evidence="1" id="KW-0812">Transmembrane</keyword>
<keyword evidence="1" id="KW-1133">Transmembrane helix</keyword>
<dbReference type="InterPro" id="IPR038765">
    <property type="entry name" value="Papain-like_cys_pep_sf"/>
</dbReference>
<organism evidence="3 4">
    <name type="scientific">Anaeromyces robustus</name>
    <dbReference type="NCBI Taxonomy" id="1754192"/>
    <lineage>
        <taxon>Eukaryota</taxon>
        <taxon>Fungi</taxon>
        <taxon>Fungi incertae sedis</taxon>
        <taxon>Chytridiomycota</taxon>
        <taxon>Chytridiomycota incertae sedis</taxon>
        <taxon>Neocallimastigomycetes</taxon>
        <taxon>Neocallimastigales</taxon>
        <taxon>Neocallimastigaceae</taxon>
        <taxon>Anaeromyces</taxon>
    </lineage>
</organism>
<evidence type="ECO:0000259" key="2">
    <source>
        <dbReference type="Pfam" id="PF01841"/>
    </source>
</evidence>
<dbReference type="Pfam" id="PF01841">
    <property type="entry name" value="Transglut_core"/>
    <property type="match status" value="1"/>
</dbReference>
<protein>
    <recommendedName>
        <fullName evidence="2">Transglutaminase-like domain-containing protein</fullName>
    </recommendedName>
</protein>
<name>A0A1Y1XE67_9FUNG</name>
<accession>A0A1Y1XE67</accession>
<proteinExistence type="predicted"/>
<reference evidence="3 4" key="1">
    <citation type="submission" date="2016-08" db="EMBL/GenBank/DDBJ databases">
        <title>A Parts List for Fungal Cellulosomes Revealed by Comparative Genomics.</title>
        <authorList>
            <consortium name="DOE Joint Genome Institute"/>
            <person name="Haitjema C.H."/>
            <person name="Gilmore S.P."/>
            <person name="Henske J.K."/>
            <person name="Solomon K.V."/>
            <person name="De Groot R."/>
            <person name="Kuo A."/>
            <person name="Mondo S.J."/>
            <person name="Salamov A.A."/>
            <person name="Labutti K."/>
            <person name="Zhao Z."/>
            <person name="Chiniquy J."/>
            <person name="Barry K."/>
            <person name="Brewer H.M."/>
            <person name="Purvine S.O."/>
            <person name="Wright A.T."/>
            <person name="Boxma B."/>
            <person name="Van Alen T."/>
            <person name="Hackstein J.H."/>
            <person name="Baker S.E."/>
            <person name="Grigoriev I.V."/>
            <person name="O'Malley M.A."/>
        </authorList>
    </citation>
    <scope>NUCLEOTIDE SEQUENCE [LARGE SCALE GENOMIC DNA]</scope>
    <source>
        <strain evidence="3 4">S4</strain>
    </source>
</reference>
<comment type="caution">
    <text evidence="3">The sequence shown here is derived from an EMBL/GenBank/DDBJ whole genome shotgun (WGS) entry which is preliminary data.</text>
</comment>
<sequence length="337" mass="39223">MIYESLRNQIESALESGNGLYDFYIYDVPVSNEDEASLAGFRATSAFVMDNPKYFWIGHGNKQSTTTSNNVIKEMVISFNQSYSKDEIINMYNQMVQKIEPVLTVLDTLPSTCEKLKYIHDYLIQNIVYETGDEYSKYNAYGAIVENKSVCEGYAEAFTYICQLVKIPTVIVNSQRHEWNYVKMDDGKWYAMDVTYDDPKIGYMEFKSGDDRNKKYDYFLIGKNSIVTSDNKKIPFKDSSDHQVLDYLLIESAVGIDFPEIADNSYDCHLDLRTNYIQDYFIPNKKLYIYILIGLAALFVLSLICLCVRGIKSDDKNRTKEYKRRYKERQRQQAQQL</sequence>
<feature type="domain" description="Transglutaminase-like" evidence="2">
    <location>
        <begin position="111"/>
        <end position="193"/>
    </location>
</feature>
<keyword evidence="4" id="KW-1185">Reference proteome</keyword>
<dbReference type="OrthoDB" id="6129702at2759"/>
<dbReference type="EMBL" id="MCFG01000066">
    <property type="protein sequence ID" value="ORX83746.1"/>
    <property type="molecule type" value="Genomic_DNA"/>
</dbReference>
<evidence type="ECO:0000313" key="3">
    <source>
        <dbReference type="EMBL" id="ORX83746.1"/>
    </source>
</evidence>
<feature type="transmembrane region" description="Helical" evidence="1">
    <location>
        <begin position="287"/>
        <end position="308"/>
    </location>
</feature>